<gene>
    <name evidence="1" type="ORF">TU35_002375</name>
</gene>
<dbReference type="EMBL" id="JZWT02000004">
    <property type="protein sequence ID" value="MFB6490086.1"/>
    <property type="molecule type" value="Genomic_DNA"/>
</dbReference>
<evidence type="ECO:0000313" key="2">
    <source>
        <dbReference type="Proteomes" id="UP000033636"/>
    </source>
</evidence>
<proteinExistence type="predicted"/>
<protein>
    <submittedName>
        <fullName evidence="1">Uncharacterized protein</fullName>
    </submittedName>
</protein>
<name>A0ACC6UZH1_9CREN</name>
<evidence type="ECO:0000313" key="1">
    <source>
        <dbReference type="EMBL" id="MFB6490086.1"/>
    </source>
</evidence>
<dbReference type="Proteomes" id="UP000033636">
    <property type="component" value="Unassembled WGS sequence"/>
</dbReference>
<accession>A0ACC6UZH1</accession>
<comment type="caution">
    <text evidence="1">The sequence shown here is derived from an EMBL/GenBank/DDBJ whole genome shotgun (WGS) entry which is preliminary data.</text>
</comment>
<sequence length="190" mass="20346">MILGFGGQVWLYFARLDLPAVLTRLAGLGYGVASAYYMGQELRVERLGGEGEVAQKGFEDGVVKIYFNEERTALGVASASPALLRQGLAEAYRALAESGAPQPQLVEAYLSFSANIAFRGRSVTALGLELAEEGAFFVGGREGLEVRISVAPIHGDRRLVTVYLGGRWDAVVPIINNAQQAIQEVLSALT</sequence>
<reference evidence="1" key="1">
    <citation type="submission" date="2024-07" db="EMBL/GenBank/DDBJ databases">
        <title>Metagenome and Metagenome-Assembled Genomes of Archaea from a hot spring from the geothermal field of Los Azufres, Mexico.</title>
        <authorList>
            <person name="Marin-Paredes R."/>
            <person name="Martinez-Romero E."/>
            <person name="Servin-Garciduenas L.E."/>
        </authorList>
    </citation>
    <scope>NUCLEOTIDE SEQUENCE</scope>
</reference>
<organism evidence="1 2">
    <name type="scientific">Thermoproteus sp. AZ2</name>
    <dbReference type="NCBI Taxonomy" id="1609232"/>
    <lineage>
        <taxon>Archaea</taxon>
        <taxon>Thermoproteota</taxon>
        <taxon>Thermoprotei</taxon>
        <taxon>Thermoproteales</taxon>
        <taxon>Thermoproteaceae</taxon>
        <taxon>Thermoproteus</taxon>
    </lineage>
</organism>